<feature type="region of interest" description="Disordered" evidence="11">
    <location>
        <begin position="69"/>
        <end position="99"/>
    </location>
</feature>
<evidence type="ECO:0000256" key="6">
    <source>
        <dbReference type="ARBA" id="ARBA00022490"/>
    </source>
</evidence>
<dbReference type="GO" id="GO:0006408">
    <property type="term" value="P:snRNA export from nucleus"/>
    <property type="evidence" value="ECO:0007669"/>
    <property type="project" value="InterPro"/>
</dbReference>
<dbReference type="GO" id="GO:0005737">
    <property type="term" value="C:cytoplasm"/>
    <property type="evidence" value="ECO:0007669"/>
    <property type="project" value="UniProtKB-SubCell"/>
</dbReference>
<dbReference type="AlphaFoldDB" id="A0AAF3J210"/>
<dbReference type="InterPro" id="IPR038092">
    <property type="entry name" value="PHAX_RNA-binding_sf"/>
</dbReference>
<accession>A0AAF3J210</accession>
<keyword evidence="7" id="KW-0694">RNA-binding</keyword>
<keyword evidence="5" id="KW-0813">Transport</keyword>
<dbReference type="Pfam" id="PF10258">
    <property type="entry name" value="PHAX_RNA-bd"/>
    <property type="match status" value="1"/>
</dbReference>
<evidence type="ECO:0000256" key="2">
    <source>
        <dbReference type="ARBA" id="ARBA00004496"/>
    </source>
</evidence>
<feature type="compositionally biased region" description="Polar residues" evidence="11">
    <location>
        <begin position="84"/>
        <end position="93"/>
    </location>
</feature>
<sequence>MYRDNREEKSDGEISSDDEEPVFKIPRHETTEVRKIKKLNTIWTDVLLEQELDRVGSVYMEENLRVERGSESFETGAHEGNHLSPRSKNQTTMAPDDGTNDVIMAVKPGSFPKEVIMPIPIVTVSPADDDPFAGPADLSQVESFGFDERKFSSSKYAKKRSPDGTQKPDYRIKSDWRSREKRTYKEMKESSKHLDEDFSLQKLFAMNFDEDLSIDRLGDEIALALGEKEPFIVLEIIKAIGREKAIELFDKTREVEGNGGLLVQDGSRKRTPGGVYINLFKQDPTISQKIKDNIILRPEDRQWKRAKRKGRRPATYEDSIREHAARLRELSKMDIEAETSNNSSERRLSADDRMSDD</sequence>
<evidence type="ECO:0000256" key="10">
    <source>
        <dbReference type="ARBA" id="ARBA00030834"/>
    </source>
</evidence>
<dbReference type="GO" id="GO:0005634">
    <property type="term" value="C:nucleus"/>
    <property type="evidence" value="ECO:0007669"/>
    <property type="project" value="UniProtKB-SubCell"/>
</dbReference>
<feature type="compositionally biased region" description="Basic and acidic residues" evidence="11">
    <location>
        <begin position="344"/>
        <end position="357"/>
    </location>
</feature>
<organism evidence="13 14">
    <name type="scientific">Mesorhabditis belari</name>
    <dbReference type="NCBI Taxonomy" id="2138241"/>
    <lineage>
        <taxon>Eukaryota</taxon>
        <taxon>Metazoa</taxon>
        <taxon>Ecdysozoa</taxon>
        <taxon>Nematoda</taxon>
        <taxon>Chromadorea</taxon>
        <taxon>Rhabditida</taxon>
        <taxon>Rhabditina</taxon>
        <taxon>Rhabditomorpha</taxon>
        <taxon>Rhabditoidea</taxon>
        <taxon>Rhabditidae</taxon>
        <taxon>Mesorhabditinae</taxon>
        <taxon>Mesorhabditis</taxon>
    </lineage>
</organism>
<keyword evidence="8" id="KW-0653">Protein transport</keyword>
<comment type="subcellular location">
    <subcellularLocation>
        <location evidence="2">Cytoplasm</location>
    </subcellularLocation>
    <subcellularLocation>
        <location evidence="1">Nucleus</location>
    </subcellularLocation>
</comment>
<feature type="region of interest" description="Disordered" evidence="11">
    <location>
        <begin position="331"/>
        <end position="357"/>
    </location>
</feature>
<evidence type="ECO:0000256" key="3">
    <source>
        <dbReference type="ARBA" id="ARBA00006094"/>
    </source>
</evidence>
<dbReference type="PANTHER" id="PTHR13135:SF0">
    <property type="entry name" value="PHOSPHORYLATED ADAPTER RNA EXPORT PROTEIN"/>
    <property type="match status" value="1"/>
</dbReference>
<protein>
    <recommendedName>
        <fullName evidence="4">Phosphorylated adapter RNA export protein</fullName>
    </recommendedName>
    <alternativeName>
        <fullName evidence="10">RNA U small nuclear RNA export adapter protein</fullName>
    </alternativeName>
</protein>
<dbReference type="InterPro" id="IPR039047">
    <property type="entry name" value="PHAX"/>
</dbReference>
<feature type="compositionally biased region" description="Basic and acidic residues" evidence="11">
    <location>
        <begin position="69"/>
        <end position="81"/>
    </location>
</feature>
<evidence type="ECO:0000259" key="12">
    <source>
        <dbReference type="Pfam" id="PF10258"/>
    </source>
</evidence>
<evidence type="ECO:0000256" key="5">
    <source>
        <dbReference type="ARBA" id="ARBA00022448"/>
    </source>
</evidence>
<name>A0AAF3J210_9BILA</name>
<dbReference type="Gene3D" id="1.10.10.1440">
    <property type="entry name" value="PHAX RNA-binding domain"/>
    <property type="match status" value="1"/>
</dbReference>
<proteinExistence type="inferred from homology"/>
<evidence type="ECO:0000256" key="9">
    <source>
        <dbReference type="ARBA" id="ARBA00023242"/>
    </source>
</evidence>
<keyword evidence="13" id="KW-1185">Reference proteome</keyword>
<evidence type="ECO:0000256" key="11">
    <source>
        <dbReference type="SAM" id="MobiDB-lite"/>
    </source>
</evidence>
<dbReference type="InterPro" id="IPR019385">
    <property type="entry name" value="PHAX_RNA-binding_domain"/>
</dbReference>
<dbReference type="WBParaSite" id="MBELARI_LOCUS11289">
    <property type="protein sequence ID" value="MBELARI_LOCUS11289"/>
    <property type="gene ID" value="MBELARI_LOCUS11289"/>
</dbReference>
<feature type="compositionally biased region" description="Basic and acidic residues" evidence="11">
    <location>
        <begin position="1"/>
        <end position="12"/>
    </location>
</feature>
<evidence type="ECO:0000256" key="7">
    <source>
        <dbReference type="ARBA" id="ARBA00022884"/>
    </source>
</evidence>
<dbReference type="GO" id="GO:0003723">
    <property type="term" value="F:RNA binding"/>
    <property type="evidence" value="ECO:0007669"/>
    <property type="project" value="UniProtKB-KW"/>
</dbReference>
<dbReference type="Proteomes" id="UP000887575">
    <property type="component" value="Unassembled WGS sequence"/>
</dbReference>
<keyword evidence="6" id="KW-0963">Cytoplasm</keyword>
<evidence type="ECO:0000313" key="13">
    <source>
        <dbReference type="Proteomes" id="UP000887575"/>
    </source>
</evidence>
<feature type="region of interest" description="Disordered" evidence="11">
    <location>
        <begin position="1"/>
        <end position="26"/>
    </location>
</feature>
<dbReference type="GO" id="GO:0015031">
    <property type="term" value="P:protein transport"/>
    <property type="evidence" value="ECO:0007669"/>
    <property type="project" value="UniProtKB-KW"/>
</dbReference>
<dbReference type="PANTHER" id="PTHR13135">
    <property type="entry name" value="CYTOSOLIC RESINIFERATOXIN BINDING PROTEIN RBP-26"/>
    <property type="match status" value="1"/>
</dbReference>
<evidence type="ECO:0000256" key="8">
    <source>
        <dbReference type="ARBA" id="ARBA00022927"/>
    </source>
</evidence>
<keyword evidence="9" id="KW-0539">Nucleus</keyword>
<comment type="similarity">
    <text evidence="3">Belongs to the PHAX family.</text>
</comment>
<reference evidence="14" key="1">
    <citation type="submission" date="2024-02" db="UniProtKB">
        <authorList>
            <consortium name="WormBaseParasite"/>
        </authorList>
    </citation>
    <scope>IDENTIFICATION</scope>
</reference>
<evidence type="ECO:0000256" key="1">
    <source>
        <dbReference type="ARBA" id="ARBA00004123"/>
    </source>
</evidence>
<evidence type="ECO:0000313" key="14">
    <source>
        <dbReference type="WBParaSite" id="MBELARI_LOCUS11289"/>
    </source>
</evidence>
<evidence type="ECO:0000256" key="4">
    <source>
        <dbReference type="ARBA" id="ARBA00016856"/>
    </source>
</evidence>
<feature type="domain" description="Phosphorylated adapter RNA export protein RNA-binding" evidence="12">
    <location>
        <begin position="219"/>
        <end position="295"/>
    </location>
</feature>